<dbReference type="PROSITE" id="PS51210">
    <property type="entry name" value="PLA2C"/>
    <property type="match status" value="1"/>
</dbReference>
<protein>
    <submittedName>
        <fullName evidence="5">Cytosolic phospholipase A2</fullName>
    </submittedName>
</protein>
<dbReference type="PANTHER" id="PTHR10728">
    <property type="entry name" value="CYTOSOLIC PHOSPHOLIPASE A2"/>
    <property type="match status" value="1"/>
</dbReference>
<organism evidence="5 6">
    <name type="scientific">Stegodyphus mimosarum</name>
    <name type="common">African social velvet spider</name>
    <dbReference type="NCBI Taxonomy" id="407821"/>
    <lineage>
        <taxon>Eukaryota</taxon>
        <taxon>Metazoa</taxon>
        <taxon>Ecdysozoa</taxon>
        <taxon>Arthropoda</taxon>
        <taxon>Chelicerata</taxon>
        <taxon>Arachnida</taxon>
        <taxon>Araneae</taxon>
        <taxon>Araneomorphae</taxon>
        <taxon>Entelegynae</taxon>
        <taxon>Eresoidea</taxon>
        <taxon>Eresidae</taxon>
        <taxon>Stegodyphus</taxon>
    </lineage>
</organism>
<keyword evidence="3" id="KW-0442">Lipid degradation</keyword>
<dbReference type="SUPFAM" id="SSF52151">
    <property type="entry name" value="FabD/lysophospholipase-like"/>
    <property type="match status" value="1"/>
</dbReference>
<evidence type="ECO:0000313" key="6">
    <source>
        <dbReference type="Proteomes" id="UP000054359"/>
    </source>
</evidence>
<name>A0A087UL96_STEMI</name>
<gene>
    <name evidence="5" type="ORF">X975_11913</name>
</gene>
<feature type="domain" description="PLA2c" evidence="4">
    <location>
        <begin position="1"/>
        <end position="206"/>
    </location>
</feature>
<evidence type="ECO:0000256" key="3">
    <source>
        <dbReference type="PROSITE-ProRule" id="PRU00555"/>
    </source>
</evidence>
<dbReference type="EMBL" id="KK120371">
    <property type="protein sequence ID" value="KFM78135.1"/>
    <property type="molecule type" value="Genomic_DNA"/>
</dbReference>
<dbReference type="GO" id="GO:0046475">
    <property type="term" value="P:glycerophospholipid catabolic process"/>
    <property type="evidence" value="ECO:0007669"/>
    <property type="project" value="TreeGrafter"/>
</dbReference>
<keyword evidence="1 3" id="KW-0378">Hydrolase</keyword>
<dbReference type="InterPro" id="IPR016035">
    <property type="entry name" value="Acyl_Trfase/lysoPLipase"/>
</dbReference>
<dbReference type="AlphaFoldDB" id="A0A087UL96"/>
<dbReference type="GO" id="GO:0047498">
    <property type="term" value="F:calcium-dependent phospholipase A2 activity"/>
    <property type="evidence" value="ECO:0007669"/>
    <property type="project" value="TreeGrafter"/>
</dbReference>
<sequence length="206" mass="22885">MQSLAKLFPGNVPEKESQIPVIAVIGSGGGFRAMTSLGGAMKALVNTQILDCVTYVAGLSGSAWYLSTLYSHPEFPSKRPGELLDELKANIRHSPFWLLGPRCMYRYISSIKEKHRNGQPVSFTDFFGHLLGDTLLKGRCDARLSQQQEKVDGGQVPLPLYTCLHVKSNVSAKVFQDWVEFSPYEIGIAKYAAFMKTEQFGSKLYK</sequence>
<evidence type="ECO:0000256" key="2">
    <source>
        <dbReference type="ARBA" id="ARBA00023098"/>
    </source>
</evidence>
<keyword evidence="6" id="KW-1185">Reference proteome</keyword>
<evidence type="ECO:0000313" key="5">
    <source>
        <dbReference type="EMBL" id="KFM78135.1"/>
    </source>
</evidence>
<dbReference type="Gene3D" id="3.40.1090.10">
    <property type="entry name" value="Cytosolic phospholipase A2 catalytic domain"/>
    <property type="match status" value="1"/>
</dbReference>
<dbReference type="GO" id="GO:0005829">
    <property type="term" value="C:cytosol"/>
    <property type="evidence" value="ECO:0007669"/>
    <property type="project" value="TreeGrafter"/>
</dbReference>
<dbReference type="Pfam" id="PF01735">
    <property type="entry name" value="PLA2_B"/>
    <property type="match status" value="1"/>
</dbReference>
<dbReference type="PANTHER" id="PTHR10728:SF40">
    <property type="entry name" value="PATATIN FAMILY PROTEIN"/>
    <property type="match status" value="1"/>
</dbReference>
<dbReference type="OMA" id="ATWCMSS"/>
<dbReference type="STRING" id="407821.A0A087UL96"/>
<accession>A0A087UL96</accession>
<reference evidence="5 6" key="1">
    <citation type="submission" date="2013-11" db="EMBL/GenBank/DDBJ databases">
        <title>Genome sequencing of Stegodyphus mimosarum.</title>
        <authorList>
            <person name="Bechsgaard J."/>
        </authorList>
    </citation>
    <scope>NUCLEOTIDE SEQUENCE [LARGE SCALE GENOMIC DNA]</scope>
</reference>
<dbReference type="GO" id="GO:0005509">
    <property type="term" value="F:calcium ion binding"/>
    <property type="evidence" value="ECO:0007669"/>
    <property type="project" value="TreeGrafter"/>
</dbReference>
<proteinExistence type="predicted"/>
<dbReference type="InterPro" id="IPR002642">
    <property type="entry name" value="LysoPLipase_cat_dom"/>
</dbReference>
<dbReference type="Proteomes" id="UP000054359">
    <property type="component" value="Unassembled WGS sequence"/>
</dbReference>
<dbReference type="GO" id="GO:0005544">
    <property type="term" value="F:calcium-dependent phospholipid binding"/>
    <property type="evidence" value="ECO:0007669"/>
    <property type="project" value="TreeGrafter"/>
</dbReference>
<keyword evidence="2 3" id="KW-0443">Lipid metabolism</keyword>
<evidence type="ECO:0000259" key="4">
    <source>
        <dbReference type="PROSITE" id="PS51210"/>
    </source>
</evidence>
<evidence type="ECO:0000256" key="1">
    <source>
        <dbReference type="ARBA" id="ARBA00022801"/>
    </source>
</evidence>
<feature type="non-terminal residue" evidence="5">
    <location>
        <position position="206"/>
    </location>
</feature>
<dbReference type="OrthoDB" id="419768at2759"/>